<feature type="transmembrane region" description="Helical" evidence="6">
    <location>
        <begin position="359"/>
        <end position="381"/>
    </location>
</feature>
<evidence type="ECO:0000313" key="7">
    <source>
        <dbReference type="EMBL" id="NMO77012.1"/>
    </source>
</evidence>
<proteinExistence type="predicted"/>
<evidence type="ECO:0000256" key="2">
    <source>
        <dbReference type="ARBA" id="ARBA00022475"/>
    </source>
</evidence>
<protein>
    <submittedName>
        <fullName evidence="7">MFS transporter</fullName>
    </submittedName>
</protein>
<feature type="transmembrane region" description="Helical" evidence="6">
    <location>
        <begin position="79"/>
        <end position="101"/>
    </location>
</feature>
<keyword evidence="4 6" id="KW-1133">Transmembrane helix</keyword>
<dbReference type="GO" id="GO:0022857">
    <property type="term" value="F:transmembrane transporter activity"/>
    <property type="evidence" value="ECO:0007669"/>
    <property type="project" value="InterPro"/>
</dbReference>
<feature type="transmembrane region" description="Helical" evidence="6">
    <location>
        <begin position="226"/>
        <end position="251"/>
    </location>
</feature>
<comment type="caution">
    <text evidence="7">The sequence shown here is derived from an EMBL/GenBank/DDBJ whole genome shotgun (WGS) entry which is preliminary data.</text>
</comment>
<dbReference type="Gene3D" id="1.20.1250.20">
    <property type="entry name" value="MFS general substrate transporter like domains"/>
    <property type="match status" value="1"/>
</dbReference>
<dbReference type="SUPFAM" id="SSF103473">
    <property type="entry name" value="MFS general substrate transporter"/>
    <property type="match status" value="1"/>
</dbReference>
<dbReference type="EMBL" id="JABBPK010000001">
    <property type="protein sequence ID" value="NMO77012.1"/>
    <property type="molecule type" value="Genomic_DNA"/>
</dbReference>
<dbReference type="PANTHER" id="PTHR23513:SF6">
    <property type="entry name" value="MAJOR FACILITATOR SUPERFAMILY ASSOCIATED DOMAIN-CONTAINING PROTEIN"/>
    <property type="match status" value="1"/>
</dbReference>
<feature type="transmembrane region" description="Helical" evidence="6">
    <location>
        <begin position="175"/>
        <end position="197"/>
    </location>
</feature>
<keyword evidence="3 6" id="KW-0812">Transmembrane</keyword>
<evidence type="ECO:0000313" key="8">
    <source>
        <dbReference type="Proteomes" id="UP000588491"/>
    </source>
</evidence>
<feature type="transmembrane region" description="Helical" evidence="6">
    <location>
        <begin position="263"/>
        <end position="284"/>
    </location>
</feature>
<evidence type="ECO:0000256" key="6">
    <source>
        <dbReference type="SAM" id="Phobius"/>
    </source>
</evidence>
<dbReference type="GO" id="GO:0005886">
    <property type="term" value="C:plasma membrane"/>
    <property type="evidence" value="ECO:0007669"/>
    <property type="project" value="UniProtKB-SubCell"/>
</dbReference>
<feature type="transmembrane region" description="Helical" evidence="6">
    <location>
        <begin position="107"/>
        <end position="128"/>
    </location>
</feature>
<comment type="subcellular location">
    <subcellularLocation>
        <location evidence="1">Cell membrane</location>
        <topology evidence="1">Multi-pass membrane protein</topology>
    </subcellularLocation>
</comment>
<feature type="transmembrane region" description="Helical" evidence="6">
    <location>
        <begin position="296"/>
        <end position="316"/>
    </location>
</feature>
<dbReference type="Pfam" id="PF07690">
    <property type="entry name" value="MFS_1"/>
    <property type="match status" value="1"/>
</dbReference>
<name>A0A7Y0PLH8_9BACI</name>
<feature type="transmembrane region" description="Helical" evidence="6">
    <location>
        <begin position="149"/>
        <end position="169"/>
    </location>
</feature>
<keyword evidence="8" id="KW-1185">Reference proteome</keyword>
<feature type="transmembrane region" description="Helical" evidence="6">
    <location>
        <begin position="322"/>
        <end position="347"/>
    </location>
</feature>
<evidence type="ECO:0000256" key="4">
    <source>
        <dbReference type="ARBA" id="ARBA00022989"/>
    </source>
</evidence>
<dbReference type="CDD" id="cd06173">
    <property type="entry name" value="MFS_MefA_like"/>
    <property type="match status" value="1"/>
</dbReference>
<dbReference type="PANTHER" id="PTHR23513">
    <property type="entry name" value="INTEGRAL MEMBRANE EFFLUX PROTEIN-RELATED"/>
    <property type="match status" value="1"/>
</dbReference>
<keyword evidence="5 6" id="KW-0472">Membrane</keyword>
<feature type="transmembrane region" description="Helical" evidence="6">
    <location>
        <begin position="387"/>
        <end position="406"/>
    </location>
</feature>
<dbReference type="Proteomes" id="UP000588491">
    <property type="component" value="Unassembled WGS sequence"/>
</dbReference>
<feature type="transmembrane region" description="Helical" evidence="6">
    <location>
        <begin position="12"/>
        <end position="32"/>
    </location>
</feature>
<reference evidence="7 8" key="1">
    <citation type="submission" date="2020-04" db="EMBL/GenBank/DDBJ databases">
        <title>Bacillus sp. UniB3 isolated from commercial digestive syrup.</title>
        <authorList>
            <person name="Thorat V."/>
            <person name="Kirdat K."/>
            <person name="Tiwarekar B."/>
            <person name="Yadav A."/>
        </authorList>
    </citation>
    <scope>NUCLEOTIDE SEQUENCE [LARGE SCALE GENOMIC DNA]</scope>
    <source>
        <strain evidence="7 8">UniB3</strain>
    </source>
</reference>
<evidence type="ECO:0000256" key="1">
    <source>
        <dbReference type="ARBA" id="ARBA00004651"/>
    </source>
</evidence>
<sequence>MLDEYQLEKRAIYHLWTFVSSKLIATAGSQIYTFAISLYILHLTGSSMSFAVNMLCNILPRTIVAPFAGSIIDRYPRKIIAITAQTVTTMAIGGLLLYSITMGLSLPAIYTTSCILSITSMFASNAFTSSLTGLIDETRIQKASSLNQIAISIAQIASPAIGGILFGLVSMSVFLTIYLIASLIAVILDSTMNFTLFEKERDKQEKKESVFQSLKEGLNYVRLQPLLMTIISISLIVNFIFTAFNVGFPFIVNTKLHMPSVQFGIVEGAFAVGTLLLSIYLSFGKEFKQPLSVSKMGIFTLGLLVIAAAVPMLIPFTSLSVFIYYFVLMFIFGAVNILVNIPIMVLMQKKIANEYKGRVFTILETFAMGMMPVGTLLFGVLYDHVPAQWVLIVAGSMLIVSVLVLARPSIIEKANESKPIPSIPKQKATSV</sequence>
<gene>
    <name evidence="7" type="ORF">HHU08_08405</name>
</gene>
<dbReference type="InterPro" id="IPR036259">
    <property type="entry name" value="MFS_trans_sf"/>
</dbReference>
<dbReference type="InterPro" id="IPR011701">
    <property type="entry name" value="MFS"/>
</dbReference>
<evidence type="ECO:0000256" key="5">
    <source>
        <dbReference type="ARBA" id="ARBA00023136"/>
    </source>
</evidence>
<organism evidence="7 8">
    <name type="scientific">Niallia alba</name>
    <dbReference type="NCBI Taxonomy" id="2729105"/>
    <lineage>
        <taxon>Bacteria</taxon>
        <taxon>Bacillati</taxon>
        <taxon>Bacillota</taxon>
        <taxon>Bacilli</taxon>
        <taxon>Bacillales</taxon>
        <taxon>Bacillaceae</taxon>
        <taxon>Niallia</taxon>
    </lineage>
</organism>
<evidence type="ECO:0000256" key="3">
    <source>
        <dbReference type="ARBA" id="ARBA00022692"/>
    </source>
</evidence>
<keyword evidence="2" id="KW-1003">Cell membrane</keyword>
<accession>A0A7Y0PLH8</accession>
<dbReference type="AlphaFoldDB" id="A0A7Y0PLH8"/>